<dbReference type="EMBL" id="MZ420154">
    <property type="protein sequence ID" value="QYA18382.1"/>
    <property type="molecule type" value="Genomic_DNA"/>
</dbReference>
<evidence type="ECO:0000313" key="1">
    <source>
        <dbReference type="EMBL" id="QYA18382.1"/>
    </source>
</evidence>
<sequence>MFTSSQASTFPNQIRVKGLPFMLQGWNNVYYKTNEISDGKPVYRLNPYTLYYTIPIIGVTIRKVDGVWVLQRDCDDSPLMNLNKYGGQDDPFGFWSQGMKVEPVCN</sequence>
<proteinExistence type="predicted"/>
<gene>
    <name evidence="1" type="ORF">KOM_12_112</name>
</gene>
<accession>A0A8F8PN15</accession>
<protein>
    <submittedName>
        <fullName evidence="1">Uncharacterized protein</fullName>
    </submittedName>
</protein>
<reference evidence="1" key="1">
    <citation type="submission" date="2021-06" db="EMBL/GenBank/DDBJ databases">
        <authorList>
            <person name="Rolland C."/>
        </authorList>
    </citation>
    <scope>NUCLEOTIDE SEQUENCE</scope>
    <source>
        <strain evidence="1">347.936635</strain>
    </source>
</reference>
<name>A0A8F8PN15_9VIRU</name>
<organism evidence="1">
    <name type="scientific">Clandestinovirus</name>
    <dbReference type="NCBI Taxonomy" id="2831644"/>
    <lineage>
        <taxon>Viruses</taxon>
    </lineage>
</organism>